<feature type="region of interest" description="Disordered" evidence="6">
    <location>
        <begin position="144"/>
        <end position="167"/>
    </location>
</feature>
<dbReference type="RefSeq" id="XP_033793080.1">
    <property type="nucleotide sequence ID" value="XM_033937189.1"/>
</dbReference>
<dbReference type="OrthoDB" id="10256774at2759"/>
<evidence type="ECO:0000256" key="5">
    <source>
        <dbReference type="ARBA" id="ARBA00023242"/>
    </source>
</evidence>
<evidence type="ECO:0000313" key="9">
    <source>
        <dbReference type="Proteomes" id="UP000515159"/>
    </source>
</evidence>
<evidence type="ECO:0000259" key="8">
    <source>
        <dbReference type="Pfam" id="PF17913"/>
    </source>
</evidence>
<feature type="compositionally biased region" description="Acidic residues" evidence="6">
    <location>
        <begin position="495"/>
        <end position="520"/>
    </location>
</feature>
<dbReference type="PANTHER" id="PTHR21315">
    <property type="entry name" value="APRATAXIN AND PNK-LIKE FACTOR-RELATED"/>
    <property type="match status" value="1"/>
</dbReference>
<keyword evidence="2" id="KW-0227">DNA damage</keyword>
<feature type="compositionally biased region" description="Basic and acidic residues" evidence="6">
    <location>
        <begin position="443"/>
        <end position="458"/>
    </location>
</feature>
<keyword evidence="5" id="KW-0539">Nucleus</keyword>
<name>A0A6P8QBE1_GEOSA</name>
<gene>
    <name evidence="10" type="primary">APLF</name>
</gene>
<protein>
    <submittedName>
        <fullName evidence="10">Aprataxin and PNK-like factor isoform X1</fullName>
    </submittedName>
</protein>
<dbReference type="AlphaFoldDB" id="A0A6P8QBE1"/>
<evidence type="ECO:0000256" key="2">
    <source>
        <dbReference type="ARBA" id="ARBA00022763"/>
    </source>
</evidence>
<dbReference type="GO" id="GO:0005634">
    <property type="term" value="C:nucleus"/>
    <property type="evidence" value="ECO:0007669"/>
    <property type="project" value="UniProtKB-SubCell"/>
</dbReference>
<dbReference type="InParanoid" id="A0A6P8QBE1"/>
<feature type="domain" description="PBZ-type" evidence="7">
    <location>
        <begin position="386"/>
        <end position="411"/>
    </location>
</feature>
<evidence type="ECO:0000256" key="3">
    <source>
        <dbReference type="ARBA" id="ARBA00022801"/>
    </source>
</evidence>
<feature type="domain" description="PNK FHA" evidence="8">
    <location>
        <begin position="14"/>
        <end position="62"/>
    </location>
</feature>
<comment type="subcellular location">
    <subcellularLocation>
        <location evidence="1">Nucleus</location>
    </subcellularLocation>
</comment>
<dbReference type="GO" id="GO:0003906">
    <property type="term" value="F:DNA-(apurinic or apyrimidinic site) endonuclease activity"/>
    <property type="evidence" value="ECO:0007669"/>
    <property type="project" value="InterPro"/>
</dbReference>
<sequence length="535" mass="60355">MSSFELEAVDSGRRIALSTGETVIGRGPFLGIADKRVSRNHGVLEVVDEKLRIKAMHVNPCFYQACVNSQLLPLERNEWHWLCPGDCFSLLPDKYVFRVIASHSDMDDTLRNSQMLEEDISADDEPKLFSDTLETKPCSVEKPSCSTKGTFGKTPSQGKRAVQTEETETTFKTLTSQCKEKIEQPKYVQRKRVLPEWMLQGDLEIPERSATKEGDRTAKGRGRGRSKMEPASSGENTLGRKHLSFAEVFEETSETEQDQEKKTRLKAELIDVTTQLKAESGISEATITDNTEMIDIAGASQGAEVVGAENDRQEPGCKQNTNIEPSTYAAERQRKIEETEMITDQENEPSQSYPKSEMSCSPDIKASDSAYGADSSPSSMQTHSKRVPCIYGTNCYRKNPVHFLQFSHPGDSDYLSAADESQGDDDRPECPYGSDCYRKNPQHKLEYKHTKSPETEVRRPRRKTAKKDRNVLDDESDNDGEPNEYDLNDSFIDDKQEESDHTEEDSDWEPSSEDKDAEDMESLLKEAQKFVKTKK</sequence>
<feature type="compositionally biased region" description="Basic and acidic residues" evidence="6">
    <location>
        <begin position="205"/>
        <end position="218"/>
    </location>
</feature>
<dbReference type="GO" id="GO:0035861">
    <property type="term" value="C:site of double-strand break"/>
    <property type="evidence" value="ECO:0007669"/>
    <property type="project" value="TreeGrafter"/>
</dbReference>
<feature type="compositionally biased region" description="Acidic residues" evidence="6">
    <location>
        <begin position="473"/>
        <end position="487"/>
    </location>
</feature>
<feature type="region of interest" description="Disordered" evidence="6">
    <location>
        <begin position="414"/>
        <end position="520"/>
    </location>
</feature>
<evidence type="ECO:0000259" key="7">
    <source>
        <dbReference type="Pfam" id="PF10283"/>
    </source>
</evidence>
<dbReference type="Pfam" id="PF17913">
    <property type="entry name" value="FHA_2"/>
    <property type="match status" value="1"/>
</dbReference>
<accession>A0A6P8QBE1</accession>
<keyword evidence="4" id="KW-0234">DNA repair</keyword>
<dbReference type="GO" id="GO:0008408">
    <property type="term" value="F:3'-5' exonuclease activity"/>
    <property type="evidence" value="ECO:0007669"/>
    <property type="project" value="InterPro"/>
</dbReference>
<dbReference type="InterPro" id="IPR008984">
    <property type="entry name" value="SMAD_FHA_dom_sf"/>
</dbReference>
<dbReference type="InterPro" id="IPR041388">
    <property type="entry name" value="FHA_2"/>
</dbReference>
<dbReference type="GO" id="GO:0006302">
    <property type="term" value="P:double-strand break repair"/>
    <property type="evidence" value="ECO:0007669"/>
    <property type="project" value="InterPro"/>
</dbReference>
<dbReference type="FunFam" id="2.60.200.20:FF:000061">
    <property type="entry name" value="Zgc:165656 protein"/>
    <property type="match status" value="1"/>
</dbReference>
<dbReference type="SUPFAM" id="SSF49879">
    <property type="entry name" value="SMAD/FHA domain"/>
    <property type="match status" value="1"/>
</dbReference>
<evidence type="ECO:0000256" key="4">
    <source>
        <dbReference type="ARBA" id="ARBA00023204"/>
    </source>
</evidence>
<evidence type="ECO:0000256" key="6">
    <source>
        <dbReference type="SAM" id="MobiDB-lite"/>
    </source>
</evidence>
<dbReference type="CTD" id="200558"/>
<dbReference type="InterPro" id="IPR019406">
    <property type="entry name" value="APLF_PBZ"/>
</dbReference>
<keyword evidence="3" id="KW-0378">Hydrolase</keyword>
<proteinExistence type="predicted"/>
<dbReference type="InterPro" id="IPR039253">
    <property type="entry name" value="APLF"/>
</dbReference>
<dbReference type="Proteomes" id="UP000515159">
    <property type="component" value="Chromosome 3"/>
</dbReference>
<dbReference type="PANTHER" id="PTHR21315:SF2">
    <property type="entry name" value="APRATAXIN AND PNK-LIKE FACTOR"/>
    <property type="match status" value="1"/>
</dbReference>
<feature type="region of interest" description="Disordered" evidence="6">
    <location>
        <begin position="338"/>
        <end position="384"/>
    </location>
</feature>
<feature type="domain" description="PBZ-type" evidence="7">
    <location>
        <begin position="427"/>
        <end position="451"/>
    </location>
</feature>
<feature type="compositionally biased region" description="Polar residues" evidence="6">
    <location>
        <begin position="144"/>
        <end position="157"/>
    </location>
</feature>
<reference evidence="10" key="1">
    <citation type="submission" date="2025-08" db="UniProtKB">
        <authorList>
            <consortium name="RefSeq"/>
        </authorList>
    </citation>
    <scope>IDENTIFICATION</scope>
</reference>
<dbReference type="Pfam" id="PF10283">
    <property type="entry name" value="zf-CCHH"/>
    <property type="match status" value="2"/>
</dbReference>
<evidence type="ECO:0000313" key="10">
    <source>
        <dbReference type="RefSeq" id="XP_033793080.1"/>
    </source>
</evidence>
<keyword evidence="9" id="KW-1185">Reference proteome</keyword>
<dbReference type="Gene3D" id="2.60.200.20">
    <property type="match status" value="1"/>
</dbReference>
<dbReference type="CDD" id="cd22717">
    <property type="entry name" value="FHA_APLF"/>
    <property type="match status" value="1"/>
</dbReference>
<evidence type="ECO:0000256" key="1">
    <source>
        <dbReference type="ARBA" id="ARBA00004123"/>
    </source>
</evidence>
<dbReference type="GeneID" id="117357047"/>
<dbReference type="FunCoup" id="A0A6P8QBE1">
    <property type="interactions" value="2279"/>
</dbReference>
<dbReference type="KEGG" id="gsh:117357047"/>
<organism evidence="9 10">
    <name type="scientific">Geotrypetes seraphini</name>
    <name type="common">Gaboon caecilian</name>
    <name type="synonym">Caecilia seraphini</name>
    <dbReference type="NCBI Taxonomy" id="260995"/>
    <lineage>
        <taxon>Eukaryota</taxon>
        <taxon>Metazoa</taxon>
        <taxon>Chordata</taxon>
        <taxon>Craniata</taxon>
        <taxon>Vertebrata</taxon>
        <taxon>Euteleostomi</taxon>
        <taxon>Amphibia</taxon>
        <taxon>Gymnophiona</taxon>
        <taxon>Geotrypetes</taxon>
    </lineage>
</organism>
<feature type="region of interest" description="Disordered" evidence="6">
    <location>
        <begin position="205"/>
        <end position="240"/>
    </location>
</feature>